<dbReference type="EMBL" id="CP024768">
    <property type="protein sequence ID" value="QGY28332.1"/>
    <property type="molecule type" value="Genomic_DNA"/>
</dbReference>
<evidence type="ECO:0000313" key="2">
    <source>
        <dbReference type="EMBL" id="QGY28332.1"/>
    </source>
</evidence>
<proteinExistence type="predicted"/>
<evidence type="ECO:0000313" key="3">
    <source>
        <dbReference type="Proteomes" id="UP000502005"/>
    </source>
</evidence>
<accession>A0A6B9FWU6</accession>
<feature type="transmembrane region" description="Helical" evidence="1">
    <location>
        <begin position="120"/>
        <end position="141"/>
    </location>
</feature>
<protein>
    <submittedName>
        <fullName evidence="2">Uncharacterized protein</fullName>
    </submittedName>
</protein>
<gene>
    <name evidence="2" type="ORF">CUN67_05000</name>
</gene>
<dbReference type="Proteomes" id="UP000502005">
    <property type="component" value="Chromosome"/>
</dbReference>
<evidence type="ECO:0000256" key="1">
    <source>
        <dbReference type="SAM" id="Phobius"/>
    </source>
</evidence>
<keyword evidence="1" id="KW-0812">Transmembrane</keyword>
<feature type="transmembrane region" description="Helical" evidence="1">
    <location>
        <begin position="25"/>
        <end position="44"/>
    </location>
</feature>
<reference evidence="2 3" key="1">
    <citation type="submission" date="2017-11" db="EMBL/GenBank/DDBJ databases">
        <title>Genome sequence of Pantoea cypripedii NE1.</title>
        <authorList>
            <person name="Nascimento F.X."/>
        </authorList>
    </citation>
    <scope>NUCLEOTIDE SEQUENCE [LARGE SCALE GENOMIC DNA]</scope>
    <source>
        <strain evidence="2 3">NE1</strain>
    </source>
</reference>
<feature type="transmembrane region" description="Helical" evidence="1">
    <location>
        <begin position="56"/>
        <end position="76"/>
    </location>
</feature>
<dbReference type="AlphaFoldDB" id="A0A6B9FWU6"/>
<feature type="transmembrane region" description="Helical" evidence="1">
    <location>
        <begin position="185"/>
        <end position="207"/>
    </location>
</feature>
<feature type="transmembrane region" description="Helical" evidence="1">
    <location>
        <begin position="153"/>
        <end position="173"/>
    </location>
</feature>
<name>A0A6B9FWU6_PANCY</name>
<keyword evidence="1" id="KW-0472">Membrane</keyword>
<sequence length="279" mass="31551">MTTYKRGRKLVSLKHILTMSMAKNIYLFLTGSGVVVFMFYCMRIDFFPTGLSLSDVIFFLMVITSFSLFLGFFLLLWYSMSVVASNLFMRSILLILSSKKTKSGRLFYSMKGTYRMARKLSIYDPLLGHLLVSLIGGFVIFSAIKSGKVEAQSVFLSVFMTAFLITLIPNIYFDRKVRKENKKKYALSISAFIIFLFFILSGMPPLLSDAGMSFIGVRKSNITVILQGKDLEMARYLTGNQNQTYFKGDAIFTGVGTTSLLVINHRRMIVSNESLSLSF</sequence>
<organism evidence="2 3">
    <name type="scientific">Pantoea cypripedii</name>
    <name type="common">Pectobacterium cypripedii</name>
    <name type="synonym">Erwinia cypripedii</name>
    <dbReference type="NCBI Taxonomy" id="55209"/>
    <lineage>
        <taxon>Bacteria</taxon>
        <taxon>Pseudomonadati</taxon>
        <taxon>Pseudomonadota</taxon>
        <taxon>Gammaproteobacteria</taxon>
        <taxon>Enterobacterales</taxon>
        <taxon>Erwiniaceae</taxon>
        <taxon>Pantoea</taxon>
    </lineage>
</organism>
<keyword evidence="1" id="KW-1133">Transmembrane helix</keyword>